<feature type="compositionally biased region" description="Low complexity" evidence="1">
    <location>
        <begin position="1050"/>
        <end position="1062"/>
    </location>
</feature>
<feature type="region of interest" description="Disordered" evidence="1">
    <location>
        <begin position="1235"/>
        <end position="1322"/>
    </location>
</feature>
<dbReference type="InParanoid" id="T1FG27"/>
<evidence type="ECO:0000259" key="2">
    <source>
        <dbReference type="SMART" id="SM00875"/>
    </source>
</evidence>
<feature type="compositionally biased region" description="Low complexity" evidence="1">
    <location>
        <begin position="1090"/>
        <end position="1102"/>
    </location>
</feature>
<dbReference type="Pfam" id="PF07707">
    <property type="entry name" value="BACK"/>
    <property type="match status" value="1"/>
</dbReference>
<dbReference type="CTD" id="20207776"/>
<feature type="region of interest" description="Disordered" evidence="1">
    <location>
        <begin position="982"/>
        <end position="1182"/>
    </location>
</feature>
<feature type="compositionally biased region" description="Low complexity" evidence="1">
    <location>
        <begin position="299"/>
        <end position="312"/>
    </location>
</feature>
<evidence type="ECO:0000313" key="3">
    <source>
        <dbReference type="EMBL" id="ESN93725.1"/>
    </source>
</evidence>
<dbReference type="InterPro" id="IPR011705">
    <property type="entry name" value="BACK"/>
</dbReference>
<dbReference type="InterPro" id="IPR011333">
    <property type="entry name" value="SKP1/BTB/POZ_sf"/>
</dbReference>
<gene>
    <name evidence="4" type="primary">20207776</name>
    <name evidence="3" type="ORF">HELRODRAFT_180592</name>
</gene>
<dbReference type="eggNOG" id="KOG4441">
    <property type="taxonomic scope" value="Eukaryota"/>
</dbReference>
<dbReference type="EMBL" id="AMQM01007283">
    <property type="status" value="NOT_ANNOTATED_CDS"/>
    <property type="molecule type" value="Genomic_DNA"/>
</dbReference>
<sequence length="1354" mass="154222">MHRNIYPQAHKLVLGACSECLHRQFLECDRGGTPSNQLPAQQQQQIAEISENDYTSNKYGRSCQICCQVNDGLQESTEAQFSNQQSMDESIYQSGVALINQQPTTNCTNFFPAQSIMEVPPDETVYSDVSQLPLKPAVFKCIGSESNPSHWNIGQNTGYMSQQLLQQQQQQQQPCCTEKGGCTQMLQELLNYNRACREMKSKELEEMQMDCQRQNALHCGVPVMNANMYNTLQFSTHPHNPANNKKFFDNITEKIDKQKTSLEQQKKLNDYVKCKEQQLLKQKVSNNSQQRRQSADNKSSQSSCGQRQSQTQRISLETSQRMASLRKSSGAQNKSNNVGNTTQNRPLLQNNSNADSISLLQKFPSKQCSRKISISSSAQFSQHNNNTKCQLSPNAAAQLSKHKQAYYDSLKNQRKSETSQVKCFALRAPEKKGEDKYRDIKDRVDHIRMLIRQRKNEEQNGRCIDRPTPVMNCSTNNANLGRLKIEDDDDYPYNSNFCCSNGHHRNNNDDNCSSNNNNNNLSQEIADRNSAFDYNKYSFYYHHQRYHSKSCNKSENISTSNDDNNNNSDDNEDEMNENNDNNQKFRSDTDKAFATTITTFNKSIAALNSHSPQPYPYQQHQQRPQLPRKQISATSVLKHNYNNNSKCNNCRCCRLNSGNRSDKNFCYSNNKDEEDACCCNKNSETSPDKKTAGGNVVYVQMMAYDSEIVMAFLKYAYTGDSNSINTENIACLLSISLEIQVPLLHKACIRHIVTTLKPDNACSFLTLVNNYEMKNVRKVILCFMLENIIEVMQSCDFLKLPYMWVKIILGSQECRDMSTSDPAAANPTQIELIIFHALVRWIDCDRQERSKYAACLMGEVVHLEVLSVQQLIEVVESVSWLFQIPGVRDMLTSIYKAKLVIHKQKQGFSILSAKHNVCKTKQQTQQMIYQQQLAQLQGINCTKLQQPQPQEPSSFSSQIQPQQPQQTSVYSQKLSVFSQPAAQPVAATQQPSQYTQQTQQASEYSHGQPSQVLQPASYFSQQQASQDSELTYQNNQPSQHTQQNSHYSRQSMQQVSQHTQQSGGLAKISQHQSQQQPILQTRPSSQNALQQSQHTIQQSQFSNLPSRYSSQHTQQPTQHTQSSSQHTQAASQHTQAASQHTQAASQHTQAASQHTQAASQHTQQPSQYSHQPSQVSQQQQASQPSLPSCQLRSCYAQKSCQPQQQQQYEQPQQYCQQCPQTCQRCPQTCQPYFKTSQNQQPPARTSKQLQQQQQQQDSGSRRLSSKSKQQSSCQQQQQVNEAYEPNPLPTCPLYQQQQQQQRSQYRTSQQMDPYKPGGNVMRNDYVNPMATYPMIYNNMPPPMMPNTIPPNNFC</sequence>
<feature type="region of interest" description="Disordered" evidence="1">
    <location>
        <begin position="550"/>
        <end position="587"/>
    </location>
</feature>
<feature type="compositionally biased region" description="Low complexity" evidence="1">
    <location>
        <begin position="554"/>
        <end position="568"/>
    </location>
</feature>
<feature type="domain" description="BACK" evidence="2">
    <location>
        <begin position="761"/>
        <end position="876"/>
    </location>
</feature>
<dbReference type="InterPro" id="IPR051481">
    <property type="entry name" value="BTB-POZ/Galectin-3-binding"/>
</dbReference>
<feature type="compositionally biased region" description="Polar residues" evidence="1">
    <location>
        <begin position="282"/>
        <end position="298"/>
    </location>
</feature>
<dbReference type="Gene3D" id="1.25.40.420">
    <property type="match status" value="1"/>
</dbReference>
<dbReference type="OrthoDB" id="25620at2759"/>
<evidence type="ECO:0000256" key="1">
    <source>
        <dbReference type="SAM" id="MobiDB-lite"/>
    </source>
</evidence>
<feature type="compositionally biased region" description="Polar residues" evidence="1">
    <location>
        <begin position="1007"/>
        <end position="1049"/>
    </location>
</feature>
<feature type="compositionally biased region" description="Low complexity" evidence="1">
    <location>
        <begin position="1109"/>
        <end position="1182"/>
    </location>
</feature>
<feature type="compositionally biased region" description="Low complexity" evidence="1">
    <location>
        <begin position="1266"/>
        <end position="1278"/>
    </location>
</feature>
<evidence type="ECO:0000313" key="4">
    <source>
        <dbReference type="EnsemblMetazoa" id="HelroP180592"/>
    </source>
</evidence>
<feature type="compositionally biased region" description="Low complexity" evidence="1">
    <location>
        <begin position="982"/>
        <end position="1005"/>
    </location>
</feature>
<dbReference type="SMART" id="SM00875">
    <property type="entry name" value="BACK"/>
    <property type="match status" value="1"/>
</dbReference>
<protein>
    <recommendedName>
        <fullName evidence="2">BACK domain-containing protein</fullName>
    </recommendedName>
</protein>
<name>T1FG27_HELRO</name>
<dbReference type="EMBL" id="KB097594">
    <property type="protein sequence ID" value="ESN93725.1"/>
    <property type="molecule type" value="Genomic_DNA"/>
</dbReference>
<proteinExistence type="predicted"/>
<evidence type="ECO:0000313" key="5">
    <source>
        <dbReference type="Proteomes" id="UP000015101"/>
    </source>
</evidence>
<dbReference type="RefSeq" id="XP_009028149.1">
    <property type="nucleotide sequence ID" value="XM_009029901.1"/>
</dbReference>
<keyword evidence="5" id="KW-1185">Reference proteome</keyword>
<organism evidence="4 5">
    <name type="scientific">Helobdella robusta</name>
    <name type="common">Californian leech</name>
    <dbReference type="NCBI Taxonomy" id="6412"/>
    <lineage>
        <taxon>Eukaryota</taxon>
        <taxon>Metazoa</taxon>
        <taxon>Spiralia</taxon>
        <taxon>Lophotrochozoa</taxon>
        <taxon>Annelida</taxon>
        <taxon>Clitellata</taxon>
        <taxon>Hirudinea</taxon>
        <taxon>Rhynchobdellida</taxon>
        <taxon>Glossiphoniidae</taxon>
        <taxon>Helobdella</taxon>
    </lineage>
</organism>
<dbReference type="SUPFAM" id="SSF54695">
    <property type="entry name" value="POZ domain"/>
    <property type="match status" value="1"/>
</dbReference>
<feature type="compositionally biased region" description="Polar residues" evidence="1">
    <location>
        <begin position="313"/>
        <end position="350"/>
    </location>
</feature>
<reference evidence="4" key="3">
    <citation type="submission" date="2015-06" db="UniProtKB">
        <authorList>
            <consortium name="EnsemblMetazoa"/>
        </authorList>
    </citation>
    <scope>IDENTIFICATION</scope>
</reference>
<dbReference type="KEGG" id="hro:HELRODRAFT_180592"/>
<dbReference type="CDD" id="cd14733">
    <property type="entry name" value="BACK"/>
    <property type="match status" value="1"/>
</dbReference>
<dbReference type="EnsemblMetazoa" id="HelroT180592">
    <property type="protein sequence ID" value="HelroP180592"/>
    <property type="gene ID" value="HelroG180592"/>
</dbReference>
<dbReference type="PANTHER" id="PTHR24410:SF23">
    <property type="entry name" value="BTB DOMAIN-CONTAINING PROTEIN-RELATED"/>
    <property type="match status" value="1"/>
</dbReference>
<dbReference type="Gene3D" id="3.30.710.10">
    <property type="entry name" value="Potassium Channel Kv1.1, Chain A"/>
    <property type="match status" value="1"/>
</dbReference>
<feature type="compositionally biased region" description="Low complexity" evidence="1">
    <location>
        <begin position="1294"/>
        <end position="1310"/>
    </location>
</feature>
<dbReference type="HOGENOM" id="CLU_257477_0_0_1"/>
<dbReference type="STRING" id="6412.T1FG27"/>
<dbReference type="Proteomes" id="UP000015101">
    <property type="component" value="Unassembled WGS sequence"/>
</dbReference>
<dbReference type="GeneID" id="20207776"/>
<feature type="region of interest" description="Disordered" evidence="1">
    <location>
        <begin position="282"/>
        <end position="350"/>
    </location>
</feature>
<reference evidence="5" key="1">
    <citation type="submission" date="2012-12" db="EMBL/GenBank/DDBJ databases">
        <authorList>
            <person name="Hellsten U."/>
            <person name="Grimwood J."/>
            <person name="Chapman J.A."/>
            <person name="Shapiro H."/>
            <person name="Aerts A."/>
            <person name="Otillar R.P."/>
            <person name="Terry A.Y."/>
            <person name="Boore J.L."/>
            <person name="Simakov O."/>
            <person name="Marletaz F."/>
            <person name="Cho S.-J."/>
            <person name="Edsinger-Gonzales E."/>
            <person name="Havlak P."/>
            <person name="Kuo D.-H."/>
            <person name="Larsson T."/>
            <person name="Lv J."/>
            <person name="Arendt D."/>
            <person name="Savage R."/>
            <person name="Osoegawa K."/>
            <person name="de Jong P."/>
            <person name="Lindberg D.R."/>
            <person name="Seaver E.C."/>
            <person name="Weisblat D.A."/>
            <person name="Putnam N.H."/>
            <person name="Grigoriev I.V."/>
            <person name="Rokhsar D.S."/>
        </authorList>
    </citation>
    <scope>NUCLEOTIDE SEQUENCE</scope>
</reference>
<reference evidence="3 5" key="2">
    <citation type="journal article" date="2013" name="Nature">
        <title>Insights into bilaterian evolution from three spiralian genomes.</title>
        <authorList>
            <person name="Simakov O."/>
            <person name="Marletaz F."/>
            <person name="Cho S.J."/>
            <person name="Edsinger-Gonzales E."/>
            <person name="Havlak P."/>
            <person name="Hellsten U."/>
            <person name="Kuo D.H."/>
            <person name="Larsson T."/>
            <person name="Lv J."/>
            <person name="Arendt D."/>
            <person name="Savage R."/>
            <person name="Osoegawa K."/>
            <person name="de Jong P."/>
            <person name="Grimwood J."/>
            <person name="Chapman J.A."/>
            <person name="Shapiro H."/>
            <person name="Aerts A."/>
            <person name="Otillar R.P."/>
            <person name="Terry A.Y."/>
            <person name="Boore J.L."/>
            <person name="Grigoriev I.V."/>
            <person name="Lindberg D.R."/>
            <person name="Seaver E.C."/>
            <person name="Weisblat D.A."/>
            <person name="Putnam N.H."/>
            <person name="Rokhsar D.S."/>
        </authorList>
    </citation>
    <scope>NUCLEOTIDE SEQUENCE</scope>
</reference>
<feature type="compositionally biased region" description="Polar residues" evidence="1">
    <location>
        <begin position="1235"/>
        <end position="1247"/>
    </location>
</feature>
<accession>T1FG27</accession>
<feature type="compositionally biased region" description="Polar residues" evidence="1">
    <location>
        <begin position="1077"/>
        <end position="1089"/>
    </location>
</feature>
<dbReference type="PANTHER" id="PTHR24410">
    <property type="entry name" value="HL07962P-RELATED"/>
    <property type="match status" value="1"/>
</dbReference>